<dbReference type="PANTHER" id="PTHR34504">
    <property type="entry name" value="ANTITOXIN HICB"/>
    <property type="match status" value="1"/>
</dbReference>
<dbReference type="Proteomes" id="UP000198979">
    <property type="component" value="Unassembled WGS sequence"/>
</dbReference>
<dbReference type="Gene3D" id="3.30.160.250">
    <property type="match status" value="1"/>
</dbReference>
<dbReference type="PANTHER" id="PTHR34504:SF2">
    <property type="entry name" value="UPF0150 PROTEIN SSL0259"/>
    <property type="match status" value="1"/>
</dbReference>
<organism evidence="2 3">
    <name type="scientific">Anoxybacillus pushchinoensis</name>
    <dbReference type="NCBI Taxonomy" id="150248"/>
    <lineage>
        <taxon>Bacteria</taxon>
        <taxon>Bacillati</taxon>
        <taxon>Bacillota</taxon>
        <taxon>Bacilli</taxon>
        <taxon>Bacillales</taxon>
        <taxon>Anoxybacillaceae</taxon>
        <taxon>Anoxybacillus</taxon>
    </lineage>
</organism>
<dbReference type="Pfam" id="PF15919">
    <property type="entry name" value="HicB_lk_antitox"/>
    <property type="match status" value="1"/>
</dbReference>
<gene>
    <name evidence="2" type="ORF">SAMN05216169_101433</name>
</gene>
<dbReference type="InterPro" id="IPR035069">
    <property type="entry name" value="TTHA1013/TTHA0281-like"/>
</dbReference>
<evidence type="ECO:0000313" key="2">
    <source>
        <dbReference type="EMBL" id="SFA46800.1"/>
    </source>
</evidence>
<protein>
    <submittedName>
        <fullName evidence="2">Predicted nuclease of the RNAse H fold, HicB family</fullName>
    </submittedName>
</protein>
<dbReference type="AlphaFoldDB" id="A0A1I0T520"/>
<name>A0A1I0T520_9BACL</name>
<dbReference type="SUPFAM" id="SSF143100">
    <property type="entry name" value="TTHA1013/TTHA0281-like"/>
    <property type="match status" value="1"/>
</dbReference>
<evidence type="ECO:0000259" key="1">
    <source>
        <dbReference type="Pfam" id="PF15919"/>
    </source>
</evidence>
<accession>A0A1I0T520</accession>
<dbReference type="EMBL" id="FOJQ01000014">
    <property type="protein sequence ID" value="SFA46800.1"/>
    <property type="molecule type" value="Genomic_DNA"/>
</dbReference>
<reference evidence="3" key="1">
    <citation type="submission" date="2016-10" db="EMBL/GenBank/DDBJ databases">
        <authorList>
            <person name="Varghese N."/>
            <person name="Submissions S."/>
        </authorList>
    </citation>
    <scope>NUCLEOTIDE SEQUENCE [LARGE SCALE GENOMIC DNA]</scope>
    <source>
        <strain evidence="3">K1</strain>
    </source>
</reference>
<proteinExistence type="predicted"/>
<keyword evidence="3" id="KW-1185">Reference proteome</keyword>
<feature type="domain" description="HicB-like antitoxin of toxin-antitoxin system" evidence="1">
    <location>
        <begin position="70"/>
        <end position="132"/>
    </location>
</feature>
<dbReference type="InterPro" id="IPR031807">
    <property type="entry name" value="HicB-like"/>
</dbReference>
<dbReference type="STRING" id="150248.SAMN05216169_101433"/>
<sequence>MFYGCNVSCNQLPTSSNGNWSALIQRFSPRFYSIIYRRKEEGRFLPDFRSRLEAGVSSPKMMKKDRYIYPAIFDDDSDGISVEFPDLPGCFTCGDTEEEALQMAKEALALHLYGLEQENEVIPNPSKLSDIPYKNNKTVVFIEVWMPPFRYEMEA</sequence>
<dbReference type="InterPro" id="IPR051404">
    <property type="entry name" value="TA_system_antitoxin"/>
</dbReference>
<evidence type="ECO:0000313" key="3">
    <source>
        <dbReference type="Proteomes" id="UP000198979"/>
    </source>
</evidence>